<feature type="compositionally biased region" description="Basic and acidic residues" evidence="1">
    <location>
        <begin position="32"/>
        <end position="57"/>
    </location>
</feature>
<dbReference type="KEGG" id="peh:Spb1_25440"/>
<name>A0A518GPR4_9PLAN</name>
<accession>A0A518GPR4</accession>
<evidence type="ECO:0000313" key="2">
    <source>
        <dbReference type="EMBL" id="QDV30610.1"/>
    </source>
</evidence>
<dbReference type="EMBL" id="CP036299">
    <property type="protein sequence ID" value="QDV30610.1"/>
    <property type="molecule type" value="Genomic_DNA"/>
</dbReference>
<keyword evidence="3" id="KW-1185">Reference proteome</keyword>
<proteinExistence type="predicted"/>
<sequence>MESHRPHASPHVENFPDKHLSAMIGKASTNGKMDRLEHLSTNDATHHQRLKEMQENP</sequence>
<evidence type="ECO:0000313" key="3">
    <source>
        <dbReference type="Proteomes" id="UP000315349"/>
    </source>
</evidence>
<dbReference type="AlphaFoldDB" id="A0A518GPR4"/>
<evidence type="ECO:0000256" key="1">
    <source>
        <dbReference type="SAM" id="MobiDB-lite"/>
    </source>
</evidence>
<protein>
    <submittedName>
        <fullName evidence="2">Uncharacterized protein</fullName>
    </submittedName>
</protein>
<feature type="region of interest" description="Disordered" evidence="1">
    <location>
        <begin position="1"/>
        <end position="57"/>
    </location>
</feature>
<gene>
    <name evidence="2" type="ORF">Spb1_25440</name>
</gene>
<reference evidence="2 3" key="1">
    <citation type="submission" date="2019-02" db="EMBL/GenBank/DDBJ databases">
        <title>Deep-cultivation of Planctomycetes and their phenomic and genomic characterization uncovers novel biology.</title>
        <authorList>
            <person name="Wiegand S."/>
            <person name="Jogler M."/>
            <person name="Boedeker C."/>
            <person name="Pinto D."/>
            <person name="Vollmers J."/>
            <person name="Rivas-Marin E."/>
            <person name="Kohn T."/>
            <person name="Peeters S.H."/>
            <person name="Heuer A."/>
            <person name="Rast P."/>
            <person name="Oberbeckmann S."/>
            <person name="Bunk B."/>
            <person name="Jeske O."/>
            <person name="Meyerdierks A."/>
            <person name="Storesund J.E."/>
            <person name="Kallscheuer N."/>
            <person name="Luecker S."/>
            <person name="Lage O.M."/>
            <person name="Pohl T."/>
            <person name="Merkel B.J."/>
            <person name="Hornburger P."/>
            <person name="Mueller R.-W."/>
            <person name="Bruemmer F."/>
            <person name="Labrenz M."/>
            <person name="Spormann A.M."/>
            <person name="Op den Camp H."/>
            <person name="Overmann J."/>
            <person name="Amann R."/>
            <person name="Jetten M.S.M."/>
            <person name="Mascher T."/>
            <person name="Medema M.H."/>
            <person name="Devos D.P."/>
            <person name="Kaster A.-K."/>
            <person name="Ovreas L."/>
            <person name="Rohde M."/>
            <person name="Galperin M.Y."/>
            <person name="Jogler C."/>
        </authorList>
    </citation>
    <scope>NUCLEOTIDE SEQUENCE [LARGE SCALE GENOMIC DNA]</scope>
    <source>
        <strain evidence="2 3">Spb1</strain>
    </source>
</reference>
<organism evidence="2 3">
    <name type="scientific">Planctopirus ephydatiae</name>
    <dbReference type="NCBI Taxonomy" id="2528019"/>
    <lineage>
        <taxon>Bacteria</taxon>
        <taxon>Pseudomonadati</taxon>
        <taxon>Planctomycetota</taxon>
        <taxon>Planctomycetia</taxon>
        <taxon>Planctomycetales</taxon>
        <taxon>Planctomycetaceae</taxon>
        <taxon>Planctopirus</taxon>
    </lineage>
</organism>
<dbReference type="Proteomes" id="UP000315349">
    <property type="component" value="Chromosome"/>
</dbReference>